<dbReference type="InterPro" id="IPR003593">
    <property type="entry name" value="AAA+_ATPase"/>
</dbReference>
<evidence type="ECO:0000256" key="3">
    <source>
        <dbReference type="ARBA" id="ARBA00022741"/>
    </source>
</evidence>
<reference evidence="6 7" key="1">
    <citation type="submission" date="2020-01" db="EMBL/GenBank/DDBJ databases">
        <title>Insect and environment-associated Actinomycetes.</title>
        <authorList>
            <person name="Currrie C."/>
            <person name="Chevrette M."/>
            <person name="Carlson C."/>
            <person name="Stubbendieck R."/>
            <person name="Wendt-Pienkowski E."/>
        </authorList>
    </citation>
    <scope>NUCLEOTIDE SEQUENCE [LARGE SCALE GENOMIC DNA]</scope>
    <source>
        <strain evidence="6 7">SID8386</strain>
    </source>
</reference>
<dbReference type="Pfam" id="PF00005">
    <property type="entry name" value="ABC_tran"/>
    <property type="match status" value="1"/>
</dbReference>
<evidence type="ECO:0000256" key="1">
    <source>
        <dbReference type="ARBA" id="ARBA00005417"/>
    </source>
</evidence>
<keyword evidence="2" id="KW-0813">Transport</keyword>
<keyword evidence="7" id="KW-1185">Reference proteome</keyword>
<dbReference type="InterPro" id="IPR015854">
    <property type="entry name" value="ABC_transpr_LolD-like"/>
</dbReference>
<dbReference type="InterPro" id="IPR003439">
    <property type="entry name" value="ABC_transporter-like_ATP-bd"/>
</dbReference>
<name>A0ABX0BJA3_9PSEU</name>
<protein>
    <submittedName>
        <fullName evidence="6">ABC transporter ATP-binding protein</fullName>
    </submittedName>
</protein>
<dbReference type="SMART" id="SM00382">
    <property type="entry name" value="AAA"/>
    <property type="match status" value="1"/>
</dbReference>
<evidence type="ECO:0000256" key="2">
    <source>
        <dbReference type="ARBA" id="ARBA00022448"/>
    </source>
</evidence>
<dbReference type="InterPro" id="IPR017911">
    <property type="entry name" value="MacB-like_ATP-bd"/>
</dbReference>
<dbReference type="PROSITE" id="PS50893">
    <property type="entry name" value="ABC_TRANSPORTER_2"/>
    <property type="match status" value="1"/>
</dbReference>
<comment type="caution">
    <text evidence="6">The sequence shown here is derived from an EMBL/GenBank/DDBJ whole genome shotgun (WGS) entry which is preliminary data.</text>
</comment>
<dbReference type="PANTHER" id="PTHR24220">
    <property type="entry name" value="IMPORT ATP-BINDING PROTEIN"/>
    <property type="match status" value="1"/>
</dbReference>
<dbReference type="SUPFAM" id="SSF52540">
    <property type="entry name" value="P-loop containing nucleoside triphosphate hydrolases"/>
    <property type="match status" value="1"/>
</dbReference>
<keyword evidence="3" id="KW-0547">Nucleotide-binding</keyword>
<evidence type="ECO:0000256" key="4">
    <source>
        <dbReference type="ARBA" id="ARBA00022840"/>
    </source>
</evidence>
<organism evidence="6 7">
    <name type="scientific">Amycolatopsis rubida</name>
    <dbReference type="NCBI Taxonomy" id="112413"/>
    <lineage>
        <taxon>Bacteria</taxon>
        <taxon>Bacillati</taxon>
        <taxon>Actinomycetota</taxon>
        <taxon>Actinomycetes</taxon>
        <taxon>Pseudonocardiales</taxon>
        <taxon>Pseudonocardiaceae</taxon>
        <taxon>Amycolatopsis</taxon>
    </lineage>
</organism>
<evidence type="ECO:0000313" key="7">
    <source>
        <dbReference type="Proteomes" id="UP000470404"/>
    </source>
</evidence>
<dbReference type="InterPro" id="IPR027417">
    <property type="entry name" value="P-loop_NTPase"/>
</dbReference>
<sequence>MRPNARLRGHCLRRCCVTLPDAVRGAGLTHGYRTAGRSLTALHEVTIAAAHGRITALVGPSGSGKSTLLRLLACLERPDEGRVEVGGTDVTALSARARRAVRRRRIGYVFQNPVDNLLDYLTVQEHLELAAKMRGTGLSLSLLERLGLDHRRGHRPRQLSGGEQQRTALAFAAAGDPDAVLADEPTAQLDRSSARLVAEAFRALAEAGQTVVVATHDPVLAEAADDVVELVDGRVR</sequence>
<dbReference type="PANTHER" id="PTHR24220:SF689">
    <property type="entry name" value="LIPOPROTEIN-RELEASING SYSTEM ATP-BINDING PROTEIN LOLD"/>
    <property type="match status" value="1"/>
</dbReference>
<accession>A0ABX0BJA3</accession>
<dbReference type="CDD" id="cd03255">
    <property type="entry name" value="ABC_MJ0796_LolCDE_FtsE"/>
    <property type="match status" value="1"/>
</dbReference>
<proteinExistence type="inferred from homology"/>
<dbReference type="GO" id="GO:0005524">
    <property type="term" value="F:ATP binding"/>
    <property type="evidence" value="ECO:0007669"/>
    <property type="project" value="UniProtKB-KW"/>
</dbReference>
<keyword evidence="4 6" id="KW-0067">ATP-binding</keyword>
<dbReference type="EMBL" id="JAAGNC010000021">
    <property type="protein sequence ID" value="NEC54524.1"/>
    <property type="molecule type" value="Genomic_DNA"/>
</dbReference>
<comment type="similarity">
    <text evidence="1">Belongs to the ABC transporter superfamily.</text>
</comment>
<feature type="domain" description="ABC transporter" evidence="5">
    <location>
        <begin position="23"/>
        <end position="236"/>
    </location>
</feature>
<evidence type="ECO:0000313" key="6">
    <source>
        <dbReference type="EMBL" id="NEC54524.1"/>
    </source>
</evidence>
<dbReference type="Proteomes" id="UP000470404">
    <property type="component" value="Unassembled WGS sequence"/>
</dbReference>
<gene>
    <name evidence="6" type="ORF">G3I59_02595</name>
</gene>
<evidence type="ECO:0000259" key="5">
    <source>
        <dbReference type="PROSITE" id="PS50893"/>
    </source>
</evidence>
<dbReference type="Gene3D" id="3.40.50.300">
    <property type="entry name" value="P-loop containing nucleotide triphosphate hydrolases"/>
    <property type="match status" value="1"/>
</dbReference>